<proteinExistence type="predicted"/>
<name>A0A9W7GWS8_HIBTR</name>
<accession>A0A9W7GWS8</accession>
<dbReference type="OrthoDB" id="411524at2759"/>
<reference evidence="1" key="1">
    <citation type="submission" date="2023-05" db="EMBL/GenBank/DDBJ databases">
        <title>Genome and transcriptome analyses reveal genes involved in the formation of fine ridges on petal epidermal cells in Hibiscus trionum.</title>
        <authorList>
            <person name="Koshimizu S."/>
            <person name="Masuda S."/>
            <person name="Ishii T."/>
            <person name="Shirasu K."/>
            <person name="Hoshino A."/>
            <person name="Arita M."/>
        </authorList>
    </citation>
    <scope>NUCLEOTIDE SEQUENCE</scope>
    <source>
        <strain evidence="1">Hamamatsu line</strain>
    </source>
</reference>
<evidence type="ECO:0000313" key="1">
    <source>
        <dbReference type="EMBL" id="GMI66477.1"/>
    </source>
</evidence>
<sequence length="214" mass="24931">MKKYRRWQRILILSLLSFSVCAPIVFVSRRFKILTSFGQKEFVEDSPSVKHITDVLRLNSIEQEAAEGLKGPELDVFKDKDFSSVVRRSSNEYRDSDHFGNAQDDSELLEANETNEIGKDEHQIQQTIIKMNSSEKEQLNQEIVRDDQRLQSRPFRVVDEKVKQMRDQLITAKAYLSFARPGSTSRLMKALRARIRELERVVDEASRDSDLPRR</sequence>
<dbReference type="AlphaFoldDB" id="A0A9W7GWS8"/>
<evidence type="ECO:0000313" key="2">
    <source>
        <dbReference type="Proteomes" id="UP001165190"/>
    </source>
</evidence>
<dbReference type="Proteomes" id="UP001165190">
    <property type="component" value="Unassembled WGS sequence"/>
</dbReference>
<comment type="caution">
    <text evidence="1">The sequence shown here is derived from an EMBL/GenBank/DDBJ whole genome shotgun (WGS) entry which is preliminary data.</text>
</comment>
<gene>
    <name evidence="1" type="ORF">HRI_000317000</name>
</gene>
<keyword evidence="2" id="KW-1185">Reference proteome</keyword>
<dbReference type="EMBL" id="BSYR01000004">
    <property type="protein sequence ID" value="GMI66477.1"/>
    <property type="molecule type" value="Genomic_DNA"/>
</dbReference>
<protein>
    <submittedName>
        <fullName evidence="1">Galacturonosyltransferase 6</fullName>
    </submittedName>
</protein>
<organism evidence="1 2">
    <name type="scientific">Hibiscus trionum</name>
    <name type="common">Flower of an hour</name>
    <dbReference type="NCBI Taxonomy" id="183268"/>
    <lineage>
        <taxon>Eukaryota</taxon>
        <taxon>Viridiplantae</taxon>
        <taxon>Streptophyta</taxon>
        <taxon>Embryophyta</taxon>
        <taxon>Tracheophyta</taxon>
        <taxon>Spermatophyta</taxon>
        <taxon>Magnoliopsida</taxon>
        <taxon>eudicotyledons</taxon>
        <taxon>Gunneridae</taxon>
        <taxon>Pentapetalae</taxon>
        <taxon>rosids</taxon>
        <taxon>malvids</taxon>
        <taxon>Malvales</taxon>
        <taxon>Malvaceae</taxon>
        <taxon>Malvoideae</taxon>
        <taxon>Hibiscus</taxon>
    </lineage>
</organism>
<dbReference type="Pfam" id="PF25557">
    <property type="entry name" value="GAUT_1"/>
    <property type="match status" value="1"/>
</dbReference>